<name>A0A835CNZ4_APHGI</name>
<evidence type="ECO:0000256" key="1">
    <source>
        <dbReference type="ARBA" id="ARBA00038101"/>
    </source>
</evidence>
<dbReference type="InterPro" id="IPR011990">
    <property type="entry name" value="TPR-like_helical_dom_sf"/>
</dbReference>
<dbReference type="GO" id="GO:0036503">
    <property type="term" value="P:ERAD pathway"/>
    <property type="evidence" value="ECO:0007669"/>
    <property type="project" value="TreeGrafter"/>
</dbReference>
<proteinExistence type="inferred from homology"/>
<dbReference type="SMART" id="SM00671">
    <property type="entry name" value="SEL1"/>
    <property type="match status" value="11"/>
</dbReference>
<feature type="signal peptide" evidence="4">
    <location>
        <begin position="1"/>
        <end position="24"/>
    </location>
</feature>
<dbReference type="GO" id="GO:0005789">
    <property type="term" value="C:endoplasmic reticulum membrane"/>
    <property type="evidence" value="ECO:0007669"/>
    <property type="project" value="TreeGrafter"/>
</dbReference>
<feature type="compositionally biased region" description="Low complexity" evidence="2">
    <location>
        <begin position="784"/>
        <end position="794"/>
    </location>
</feature>
<evidence type="ECO:0000256" key="3">
    <source>
        <dbReference type="SAM" id="Phobius"/>
    </source>
</evidence>
<gene>
    <name evidence="5" type="ORF">HCN44_000572</name>
</gene>
<feature type="compositionally biased region" description="Acidic residues" evidence="2">
    <location>
        <begin position="168"/>
        <end position="186"/>
    </location>
</feature>
<dbReference type="Gene3D" id="1.25.40.10">
    <property type="entry name" value="Tetratricopeptide repeat domain"/>
    <property type="match status" value="3"/>
</dbReference>
<sequence>MMRKKITEKVIFLMFIVFIVIVDGQNDLTTDKLSKKSKDEVDEDKSSNFKSDDDEQIFKIDQDELKKISQSSLKFVPALKQFLNEQSFKEKIKKHLTQDDKSSSTDDDDDDKDSSTDEALQQFSELAGKAAWLKMASVINNADFENMIGSSSSSPLSSLLDLEKQTEGETDVSVEEEQEETNDDDDQKVQEPLTPEQLEAEELFIKAQKILNATRSNKAEAYKLLTSAAVFGHKEARSMLAWAQLLGTQTGLQTSDTQDITGALQVFKELASTGLPSAHMAIGFYNALGLGGVNASQSKAFLHYTIAALGGNTMAQMAVGYRYWAGVSTTSICEKALDFYRKVGNKVAEQVSLSGGPVVQRIRLLDEQENPEYNSGILDDDLIEYYQLLAERGDVQAQVGLGQLHYQGGRGVALDHQRALEYFQNAADAGNHIAMAFLGKIYLEGSDIVQQDNETAYNYFSKAAKLGNPVGQSGLGLMYLYGKGVERDTAKALQYFNQAAEQGWVDGQLQLGNMYFSGIGVKRDYQLANKYFSLASQSGHVLAFYNMAQMHASGTGMMRSCSTAVELLKNVAERGKWSNQLMIAHADYKDGRFNQAFIRYALLAEMGYEVAQSNAAYILDRGETTVLNIDDGFIMALSFWSRSAAQGYSPAQVKLGDAYYYGRGTHVDYEAAASHYRLASDSQHNAQAMFNLGYMHERGLGLARDRHLAKRCYDLAAEASPDARIPVSLALLKLFLLFSVDYIQEFSFAKNDYLLGQNWDLYLIGLFTGMLSLIIYFRRPQPQQQQQQQQQQQPLNQPDANNPNINVN</sequence>
<feature type="region of interest" description="Disordered" evidence="2">
    <location>
        <begin position="34"/>
        <end position="53"/>
    </location>
</feature>
<feature type="transmembrane region" description="Helical" evidence="3">
    <location>
        <begin position="759"/>
        <end position="777"/>
    </location>
</feature>
<evidence type="ECO:0000313" key="5">
    <source>
        <dbReference type="EMBL" id="KAF7990767.1"/>
    </source>
</evidence>
<organism evidence="5 6">
    <name type="scientific">Aphidius gifuensis</name>
    <name type="common">Parasitoid wasp</name>
    <dbReference type="NCBI Taxonomy" id="684658"/>
    <lineage>
        <taxon>Eukaryota</taxon>
        <taxon>Metazoa</taxon>
        <taxon>Ecdysozoa</taxon>
        <taxon>Arthropoda</taxon>
        <taxon>Hexapoda</taxon>
        <taxon>Insecta</taxon>
        <taxon>Pterygota</taxon>
        <taxon>Neoptera</taxon>
        <taxon>Endopterygota</taxon>
        <taxon>Hymenoptera</taxon>
        <taxon>Apocrita</taxon>
        <taxon>Ichneumonoidea</taxon>
        <taxon>Braconidae</taxon>
        <taxon>Aphidiinae</taxon>
        <taxon>Aphidius</taxon>
    </lineage>
</organism>
<evidence type="ECO:0000256" key="4">
    <source>
        <dbReference type="SAM" id="SignalP"/>
    </source>
</evidence>
<accession>A0A835CNZ4</accession>
<dbReference type="PANTHER" id="PTHR11102">
    <property type="entry name" value="SEL-1-LIKE PROTEIN"/>
    <property type="match status" value="1"/>
</dbReference>
<keyword evidence="3" id="KW-1133">Transmembrane helix</keyword>
<reference evidence="5 6" key="1">
    <citation type="submission" date="2020-08" db="EMBL/GenBank/DDBJ databases">
        <title>Aphidius gifuensis genome sequencing and assembly.</title>
        <authorList>
            <person name="Du Z."/>
        </authorList>
    </citation>
    <scope>NUCLEOTIDE SEQUENCE [LARGE SCALE GENOMIC DNA]</scope>
    <source>
        <strain evidence="5">YNYX2018</strain>
        <tissue evidence="5">Adults</tissue>
    </source>
</reference>
<keyword evidence="6" id="KW-1185">Reference proteome</keyword>
<feature type="compositionally biased region" description="Polar residues" evidence="2">
    <location>
        <begin position="795"/>
        <end position="808"/>
    </location>
</feature>
<dbReference type="Pfam" id="PF08238">
    <property type="entry name" value="Sel1"/>
    <property type="match status" value="9"/>
</dbReference>
<dbReference type="InterPro" id="IPR050767">
    <property type="entry name" value="Sel1_AlgK"/>
</dbReference>
<comment type="similarity">
    <text evidence="1">Belongs to the sel-1 family.</text>
</comment>
<keyword evidence="3" id="KW-0812">Transmembrane</keyword>
<protein>
    <recommendedName>
        <fullName evidence="7">Gustatory receptor</fullName>
    </recommendedName>
</protein>
<evidence type="ECO:0008006" key="7">
    <source>
        <dbReference type="Google" id="ProtNLM"/>
    </source>
</evidence>
<keyword evidence="3" id="KW-0472">Membrane</keyword>
<evidence type="ECO:0000256" key="2">
    <source>
        <dbReference type="SAM" id="MobiDB-lite"/>
    </source>
</evidence>
<feature type="region of interest" description="Disordered" evidence="2">
    <location>
        <begin position="784"/>
        <end position="808"/>
    </location>
</feature>
<dbReference type="EMBL" id="JACMRX010000004">
    <property type="protein sequence ID" value="KAF7990767.1"/>
    <property type="molecule type" value="Genomic_DNA"/>
</dbReference>
<dbReference type="PANTHER" id="PTHR11102:SF147">
    <property type="entry name" value="SEL1L ADAPTOR SUBUNIT OF ERAD E3 UBIQUITIN LIGASE"/>
    <property type="match status" value="1"/>
</dbReference>
<feature type="region of interest" description="Disordered" evidence="2">
    <location>
        <begin position="153"/>
        <end position="190"/>
    </location>
</feature>
<keyword evidence="4" id="KW-0732">Signal</keyword>
<dbReference type="SUPFAM" id="SSF81901">
    <property type="entry name" value="HCP-like"/>
    <property type="match status" value="3"/>
</dbReference>
<dbReference type="Proteomes" id="UP000639338">
    <property type="component" value="Unassembled WGS sequence"/>
</dbReference>
<feature type="chain" id="PRO_5032770721" description="Gustatory receptor" evidence="4">
    <location>
        <begin position="25"/>
        <end position="808"/>
    </location>
</feature>
<dbReference type="AlphaFoldDB" id="A0A835CNZ4"/>
<dbReference type="OrthoDB" id="27934at2759"/>
<feature type="region of interest" description="Disordered" evidence="2">
    <location>
        <begin position="94"/>
        <end position="118"/>
    </location>
</feature>
<comment type="caution">
    <text evidence="5">The sequence shown here is derived from an EMBL/GenBank/DDBJ whole genome shotgun (WGS) entry which is preliminary data.</text>
</comment>
<dbReference type="InterPro" id="IPR006597">
    <property type="entry name" value="Sel1-like"/>
</dbReference>
<evidence type="ECO:0000313" key="6">
    <source>
        <dbReference type="Proteomes" id="UP000639338"/>
    </source>
</evidence>